<keyword evidence="1" id="KW-1133">Transmembrane helix</keyword>
<accession>A0A840NZF3</accession>
<keyword evidence="1" id="KW-0472">Membrane</keyword>
<name>A0A840NZF3_9ACTN</name>
<feature type="transmembrane region" description="Helical" evidence="1">
    <location>
        <begin position="46"/>
        <end position="65"/>
    </location>
</feature>
<evidence type="ECO:0000313" key="3">
    <source>
        <dbReference type="Proteomes" id="UP000578449"/>
    </source>
</evidence>
<dbReference type="RefSeq" id="WP_185048916.1">
    <property type="nucleotide sequence ID" value="NZ_JACHGN010000003.1"/>
</dbReference>
<reference evidence="2 3" key="1">
    <citation type="submission" date="2020-08" db="EMBL/GenBank/DDBJ databases">
        <title>Genomic Encyclopedia of Type Strains, Phase IV (KMG-IV): sequencing the most valuable type-strain genomes for metagenomic binning, comparative biology and taxonomic classification.</title>
        <authorList>
            <person name="Goeker M."/>
        </authorList>
    </citation>
    <scope>NUCLEOTIDE SEQUENCE [LARGE SCALE GENOMIC DNA]</scope>
    <source>
        <strain evidence="2 3">DSM 45615</strain>
    </source>
</reference>
<keyword evidence="3" id="KW-1185">Reference proteome</keyword>
<proteinExistence type="predicted"/>
<organism evidence="2 3">
    <name type="scientific">Thermocatellispora tengchongensis</name>
    <dbReference type="NCBI Taxonomy" id="1073253"/>
    <lineage>
        <taxon>Bacteria</taxon>
        <taxon>Bacillati</taxon>
        <taxon>Actinomycetota</taxon>
        <taxon>Actinomycetes</taxon>
        <taxon>Streptosporangiales</taxon>
        <taxon>Streptosporangiaceae</taxon>
        <taxon>Thermocatellispora</taxon>
    </lineage>
</organism>
<sequence>MARPVSGNVRFSPLTLLTRRWATLAAIATTAAVALAAPWLPETFAAWGLFSAALIYVAWGSVRAARGRPGRIALNLAGLVLFTVIAIVSVELGGDAGRYLLAAGWLGHAVWDWVHHRANQVVPRPYAEWCGVVDVLTAGAVLFLP</sequence>
<protein>
    <submittedName>
        <fullName evidence="2">Uncharacterized protein</fullName>
    </submittedName>
</protein>
<dbReference type="EMBL" id="JACHGN010000003">
    <property type="protein sequence ID" value="MBB5132139.1"/>
    <property type="molecule type" value="Genomic_DNA"/>
</dbReference>
<evidence type="ECO:0000256" key="1">
    <source>
        <dbReference type="SAM" id="Phobius"/>
    </source>
</evidence>
<feature type="transmembrane region" description="Helical" evidence="1">
    <location>
        <begin position="21"/>
        <end position="40"/>
    </location>
</feature>
<evidence type="ECO:0000313" key="2">
    <source>
        <dbReference type="EMBL" id="MBB5132139.1"/>
    </source>
</evidence>
<feature type="transmembrane region" description="Helical" evidence="1">
    <location>
        <begin position="72"/>
        <end position="90"/>
    </location>
</feature>
<dbReference type="AlphaFoldDB" id="A0A840NZF3"/>
<keyword evidence="1" id="KW-0812">Transmembrane</keyword>
<gene>
    <name evidence="2" type="ORF">HNP84_001852</name>
</gene>
<dbReference type="Proteomes" id="UP000578449">
    <property type="component" value="Unassembled WGS sequence"/>
</dbReference>
<comment type="caution">
    <text evidence="2">The sequence shown here is derived from an EMBL/GenBank/DDBJ whole genome shotgun (WGS) entry which is preliminary data.</text>
</comment>